<evidence type="ECO:0000313" key="1">
    <source>
        <dbReference type="EMBL" id="MET4575667.1"/>
    </source>
</evidence>
<comment type="caution">
    <text evidence="1">The sequence shown here is derived from an EMBL/GenBank/DDBJ whole genome shotgun (WGS) entry which is preliminary data.</text>
</comment>
<proteinExistence type="predicted"/>
<sequence>MESIDPVCNGIQAIMHNCERLGTSSRFFHHLDGFQDILNMTWNLEATPFLHQQAFGVDKEGAALNAFDLLAVHDLVFHHTEHVAHFFFGVSNQLERQLKLGLEVFVRFHVIARNAEHNGSGFHEVFVLVAKLHGLGCATGRIVFGIEIKNQRLAEVRGVGNFDVACGDRFKFGQGFVDNDRHMNFNLSRDGFFLDAARRLPALHPYFIEVKVEGF</sequence>
<organism evidence="1 2">
    <name type="scientific">Ottowia thiooxydans</name>
    <dbReference type="NCBI Taxonomy" id="219182"/>
    <lineage>
        <taxon>Bacteria</taxon>
        <taxon>Pseudomonadati</taxon>
        <taxon>Pseudomonadota</taxon>
        <taxon>Betaproteobacteria</taxon>
        <taxon>Burkholderiales</taxon>
        <taxon>Comamonadaceae</taxon>
        <taxon>Ottowia</taxon>
    </lineage>
</organism>
<protein>
    <submittedName>
        <fullName evidence="1">Uncharacterized protein</fullName>
    </submittedName>
</protein>
<evidence type="ECO:0000313" key="2">
    <source>
        <dbReference type="Proteomes" id="UP001549320"/>
    </source>
</evidence>
<dbReference type="EMBL" id="JBEPSH010000002">
    <property type="protein sequence ID" value="MET4575667.1"/>
    <property type="molecule type" value="Genomic_DNA"/>
</dbReference>
<keyword evidence="2" id="KW-1185">Reference proteome</keyword>
<accession>A0ABV2Q525</accession>
<gene>
    <name evidence="1" type="ORF">ABIE13_000767</name>
</gene>
<dbReference type="Proteomes" id="UP001549320">
    <property type="component" value="Unassembled WGS sequence"/>
</dbReference>
<name>A0ABV2Q525_9BURK</name>
<reference evidence="1 2" key="1">
    <citation type="submission" date="2024-06" db="EMBL/GenBank/DDBJ databases">
        <title>Sorghum-associated microbial communities from plants grown in Nebraska, USA.</title>
        <authorList>
            <person name="Schachtman D."/>
        </authorList>
    </citation>
    <scope>NUCLEOTIDE SEQUENCE [LARGE SCALE GENOMIC DNA]</scope>
    <source>
        <strain evidence="1 2">2709</strain>
    </source>
</reference>